<reference evidence="2" key="1">
    <citation type="submission" date="2022-02" db="EMBL/GenBank/DDBJ databases">
        <authorList>
            <person name="King R."/>
        </authorList>
    </citation>
    <scope>NUCLEOTIDE SEQUENCE</scope>
</reference>
<sequence>MLDVDGLMLASSIGQFVKLIISVVAVASYFVHKSVHKRGAVRIVWDSRNGEIRDGGNWDDDRIGTHDGVFHCDEVLACYMLKLLPQYKDADIVRTRDMAKLNDCDIVVDVGAVFDHAKKRYDHHQREFNETLSSLRPELGDKYNIKLSSAGLVYTYYGEDVIKQLVPSDLPLAAKDLEVIYKKVYQNFIEEIDAIDNGVPIASEEPRYKIRTHLSSRVARLNPEWNSKSVVNMDEIFEKAMVLVSEEFLHTVNYFMKVWLPARVYVREALDNRFEIHKSGQIVEFTERFPWKEHLFDLEEEMNIGHEIKYVIFNDKPNSWRVQAVPVNPTSFVTRKPLHPKWWGVRDEVLSEVAGIANCVFCHSTGFIGGNTTRNGAFEMAVASLESET</sequence>
<dbReference type="Proteomes" id="UP001153321">
    <property type="component" value="Chromosome 12"/>
</dbReference>
<proteinExistence type="inferred from homology"/>
<comment type="similarity">
    <text evidence="1">Belongs to the MYG1 family.</text>
</comment>
<dbReference type="Pfam" id="PF03690">
    <property type="entry name" value="MYG1_exonuc"/>
    <property type="match status" value="1"/>
</dbReference>
<dbReference type="PANTHER" id="PTHR11215:SF1">
    <property type="entry name" value="MYG1 EXONUCLEASE"/>
    <property type="match status" value="1"/>
</dbReference>
<dbReference type="PANTHER" id="PTHR11215">
    <property type="entry name" value="METAL DEPENDENT HYDROLASE - RELATED"/>
    <property type="match status" value="1"/>
</dbReference>
<organism evidence="2 3">
    <name type="scientific">Spodoptera littoralis</name>
    <name type="common">Egyptian cotton leafworm</name>
    <dbReference type="NCBI Taxonomy" id="7109"/>
    <lineage>
        <taxon>Eukaryota</taxon>
        <taxon>Metazoa</taxon>
        <taxon>Ecdysozoa</taxon>
        <taxon>Arthropoda</taxon>
        <taxon>Hexapoda</taxon>
        <taxon>Insecta</taxon>
        <taxon>Pterygota</taxon>
        <taxon>Neoptera</taxon>
        <taxon>Endopterygota</taxon>
        <taxon>Lepidoptera</taxon>
        <taxon>Glossata</taxon>
        <taxon>Ditrysia</taxon>
        <taxon>Noctuoidea</taxon>
        <taxon>Noctuidae</taxon>
        <taxon>Amphipyrinae</taxon>
        <taxon>Spodoptera</taxon>
    </lineage>
</organism>
<dbReference type="AlphaFoldDB" id="A0A9P0HXF2"/>
<accession>A0A9P0HXF2</accession>
<dbReference type="GO" id="GO:0005634">
    <property type="term" value="C:nucleus"/>
    <property type="evidence" value="ECO:0007669"/>
    <property type="project" value="TreeGrafter"/>
</dbReference>
<keyword evidence="3" id="KW-1185">Reference proteome</keyword>
<gene>
    <name evidence="2" type="ORF">SPLIT_LOCUS1540</name>
</gene>
<evidence type="ECO:0000256" key="1">
    <source>
        <dbReference type="ARBA" id="ARBA00010105"/>
    </source>
</evidence>
<dbReference type="InterPro" id="IPR003226">
    <property type="entry name" value="MYG1_exonuclease"/>
</dbReference>
<dbReference type="EMBL" id="LR824543">
    <property type="protein sequence ID" value="CAH1636178.1"/>
    <property type="molecule type" value="Genomic_DNA"/>
</dbReference>
<evidence type="ECO:0000313" key="3">
    <source>
        <dbReference type="Proteomes" id="UP001153321"/>
    </source>
</evidence>
<evidence type="ECO:0000313" key="2">
    <source>
        <dbReference type="EMBL" id="CAH1636178.1"/>
    </source>
</evidence>
<dbReference type="GO" id="GO:0005737">
    <property type="term" value="C:cytoplasm"/>
    <property type="evidence" value="ECO:0007669"/>
    <property type="project" value="TreeGrafter"/>
</dbReference>
<name>A0A9P0HXF2_SPOLI</name>
<protein>
    <submittedName>
        <fullName evidence="2">Uncharacterized protein</fullName>
    </submittedName>
</protein>